<sequence length="113" mass="12715">MTASCCDGYGYQCDVAPMMETYVFDEQDRYSGEYVQYPSTPTMHPGSPPQQRTHTRNNSINGTESGYTGLGLNTHRSSNRDSVDLRTLYDSHHRAARIPNLVCVHDRVVVSEI</sequence>
<organism evidence="2">
    <name type="scientific">Lygus hesperus</name>
    <name type="common">Western plant bug</name>
    <dbReference type="NCBI Taxonomy" id="30085"/>
    <lineage>
        <taxon>Eukaryota</taxon>
        <taxon>Metazoa</taxon>
        <taxon>Ecdysozoa</taxon>
        <taxon>Arthropoda</taxon>
        <taxon>Hexapoda</taxon>
        <taxon>Insecta</taxon>
        <taxon>Pterygota</taxon>
        <taxon>Neoptera</taxon>
        <taxon>Paraneoptera</taxon>
        <taxon>Hemiptera</taxon>
        <taxon>Heteroptera</taxon>
        <taxon>Panheteroptera</taxon>
        <taxon>Cimicomorpha</taxon>
        <taxon>Miridae</taxon>
        <taxon>Mirini</taxon>
        <taxon>Lygus</taxon>
    </lineage>
</organism>
<evidence type="ECO:0000256" key="1">
    <source>
        <dbReference type="SAM" id="MobiDB-lite"/>
    </source>
</evidence>
<feature type="compositionally biased region" description="Polar residues" evidence="1">
    <location>
        <begin position="49"/>
        <end position="66"/>
    </location>
</feature>
<accession>A0A146M2Z9</accession>
<dbReference type="EMBL" id="GDHC01005004">
    <property type="protein sequence ID" value="JAQ13625.1"/>
    <property type="molecule type" value="Transcribed_RNA"/>
</dbReference>
<gene>
    <name evidence="2" type="ORF">g.28495</name>
</gene>
<feature type="region of interest" description="Disordered" evidence="1">
    <location>
        <begin position="38"/>
        <end position="81"/>
    </location>
</feature>
<name>A0A146M2Z9_LYGHE</name>
<proteinExistence type="predicted"/>
<dbReference type="AlphaFoldDB" id="A0A146M2Z9"/>
<evidence type="ECO:0000313" key="2">
    <source>
        <dbReference type="EMBL" id="JAQ13625.1"/>
    </source>
</evidence>
<reference evidence="2" key="1">
    <citation type="journal article" date="2016" name="Gigascience">
        <title>De novo construction of an expanded transcriptome assembly for the western tarnished plant bug, Lygus hesperus.</title>
        <authorList>
            <person name="Tassone E.E."/>
            <person name="Geib S.M."/>
            <person name="Hall B."/>
            <person name="Fabrick J.A."/>
            <person name="Brent C.S."/>
            <person name="Hull J.J."/>
        </authorList>
    </citation>
    <scope>NUCLEOTIDE SEQUENCE</scope>
</reference>
<protein>
    <submittedName>
        <fullName evidence="2">Uncharacterized protein</fullName>
    </submittedName>
</protein>